<organism evidence="1">
    <name type="scientific">Photinus pyralis</name>
    <name type="common">Common eastern firefly</name>
    <name type="synonym">Lampyris pyralis</name>
    <dbReference type="NCBI Taxonomy" id="7054"/>
    <lineage>
        <taxon>Eukaryota</taxon>
        <taxon>Metazoa</taxon>
        <taxon>Ecdysozoa</taxon>
        <taxon>Arthropoda</taxon>
        <taxon>Hexapoda</taxon>
        <taxon>Insecta</taxon>
        <taxon>Pterygota</taxon>
        <taxon>Neoptera</taxon>
        <taxon>Endopterygota</taxon>
        <taxon>Coleoptera</taxon>
        <taxon>Polyphaga</taxon>
        <taxon>Elateriformia</taxon>
        <taxon>Elateroidea</taxon>
        <taxon>Lampyridae</taxon>
        <taxon>Lampyrinae</taxon>
        <taxon>Photinus</taxon>
    </lineage>
</organism>
<reference evidence="1" key="1">
    <citation type="journal article" date="2016" name="Sci. Rep.">
        <title>Molecular characterization of firefly nuptial gifts: a multi-omics approach sheds light on postcopulatory sexual selection.</title>
        <authorList>
            <person name="Al-Wathiqui N."/>
            <person name="Fallon T.R."/>
            <person name="South A."/>
            <person name="Weng J.K."/>
            <person name="Lewis S.M."/>
        </authorList>
    </citation>
    <scope>NUCLEOTIDE SEQUENCE</scope>
</reference>
<keyword evidence="3" id="KW-1185">Reference proteome</keyword>
<sequence length="209" mass="25029">MSKACNWGRSCNCSDCRPTLKEKCEICYERNGCLVGSTLRKDRKGIQYDDFKTCRQQCYHENYGERKEQTFNMMLHMLEDSIKKTPKTTEHVYITKRKEIKEVLCRLFREELCESDSDRSRMPQILDKLKVKIFWGNTIGEKFEYESDEIEYNHTAHWFECNILPEIIKKMEESIHVTAMQISATCKLPKVTYETEAQARRREWCRRHL</sequence>
<dbReference type="InParanoid" id="A0A1Y1ME65"/>
<dbReference type="EMBL" id="GEZM01033847">
    <property type="protein sequence ID" value="JAV84091.1"/>
    <property type="molecule type" value="Transcribed_RNA"/>
</dbReference>
<dbReference type="EMBL" id="GEZM01033845">
    <property type="protein sequence ID" value="JAV84092.1"/>
    <property type="molecule type" value="Transcribed_RNA"/>
</dbReference>
<dbReference type="Proteomes" id="UP000327044">
    <property type="component" value="Unassembled WGS sequence"/>
</dbReference>
<reference evidence="2 3" key="2">
    <citation type="journal article" date="2018" name="Elife">
        <title>Firefly genomes illuminate parallel origins of bioluminescence in beetles.</title>
        <authorList>
            <person name="Fallon T.R."/>
            <person name="Lower S.E."/>
            <person name="Chang C.H."/>
            <person name="Bessho-Uehara M."/>
            <person name="Martin G.J."/>
            <person name="Bewick A.J."/>
            <person name="Behringer M."/>
            <person name="Debat H.J."/>
            <person name="Wong I."/>
            <person name="Day J.C."/>
            <person name="Suvorov A."/>
            <person name="Silva C.J."/>
            <person name="Stanger-Hall K.F."/>
            <person name="Hall D.W."/>
            <person name="Schmitz R.J."/>
            <person name="Nelson D.R."/>
            <person name="Lewis S.M."/>
            <person name="Shigenobu S."/>
            <person name="Bybee S.M."/>
            <person name="Larracuente A.M."/>
            <person name="Oba Y."/>
            <person name="Weng J.K."/>
        </authorList>
    </citation>
    <scope>NUCLEOTIDE SEQUENCE [LARGE SCALE GENOMIC DNA]</scope>
    <source>
        <strain evidence="2">1611_PpyrPB1</strain>
        <tissue evidence="2">Whole body</tissue>
    </source>
</reference>
<dbReference type="EMBL" id="VVIM01000733">
    <property type="protein sequence ID" value="KAB0790834.1"/>
    <property type="molecule type" value="Genomic_DNA"/>
</dbReference>
<gene>
    <name evidence="2" type="ORF">PPYR_15123</name>
</gene>
<evidence type="ECO:0000313" key="3">
    <source>
        <dbReference type="Proteomes" id="UP000327044"/>
    </source>
</evidence>
<evidence type="ECO:0000313" key="2">
    <source>
        <dbReference type="EMBL" id="KAB0790834.1"/>
    </source>
</evidence>
<reference evidence="2" key="3">
    <citation type="submission" date="2019-08" db="EMBL/GenBank/DDBJ databases">
        <authorList>
            <consortium name="Photinus pyralis genome working group"/>
            <person name="Fallon T.R."/>
            <person name="Sander Lower S.E."/>
            <person name="Weng J.-K."/>
        </authorList>
    </citation>
    <scope>NUCLEOTIDE SEQUENCE</scope>
    <source>
        <strain evidence="2">1611_PpyrPB1</strain>
        <tissue evidence="2">Whole body</tissue>
    </source>
</reference>
<name>A0A1Y1ME65_PHOPY</name>
<evidence type="ECO:0000313" key="1">
    <source>
        <dbReference type="EMBL" id="JAV84092.1"/>
    </source>
</evidence>
<dbReference type="AlphaFoldDB" id="A0A1Y1ME65"/>
<proteinExistence type="predicted"/>
<accession>A0A1Y1ME65</accession>
<protein>
    <submittedName>
        <fullName evidence="1">Uncharacterized protein</fullName>
    </submittedName>
</protein>